<name>A0A8C1T4F9_CYPCA</name>
<dbReference type="CDD" id="cd09276">
    <property type="entry name" value="Rnase_HI_RT_non_LTR"/>
    <property type="match status" value="1"/>
</dbReference>
<dbReference type="InterPro" id="IPR005135">
    <property type="entry name" value="Endo/exonuclease/phosphatase"/>
</dbReference>
<evidence type="ECO:0000259" key="1">
    <source>
        <dbReference type="PROSITE" id="PS50878"/>
    </source>
</evidence>
<dbReference type="Proteomes" id="UP000694700">
    <property type="component" value="Unplaced"/>
</dbReference>
<dbReference type="CDD" id="cd01650">
    <property type="entry name" value="RT_nLTR_like"/>
    <property type="match status" value="1"/>
</dbReference>
<dbReference type="Gene3D" id="3.30.420.10">
    <property type="entry name" value="Ribonuclease H-like superfamily/Ribonuclease H"/>
    <property type="match status" value="1"/>
</dbReference>
<accession>A0A8C1T4F9</accession>
<evidence type="ECO:0000259" key="2">
    <source>
        <dbReference type="PROSITE" id="PS50879"/>
    </source>
</evidence>
<dbReference type="Pfam" id="PF00075">
    <property type="entry name" value="RNase_H"/>
    <property type="match status" value="1"/>
</dbReference>
<feature type="domain" description="Reverse transcriptase" evidence="1">
    <location>
        <begin position="496"/>
        <end position="766"/>
    </location>
</feature>
<dbReference type="SUPFAM" id="SSF56219">
    <property type="entry name" value="DNase I-like"/>
    <property type="match status" value="1"/>
</dbReference>
<dbReference type="AlphaFoldDB" id="A0A8C1T4F9"/>
<dbReference type="PANTHER" id="PTHR36688:SF2">
    <property type="entry name" value="ENDONUCLEASE_EXONUCLEASE_PHOSPHATASE DOMAIN-CONTAINING PROTEIN"/>
    <property type="match status" value="1"/>
</dbReference>
<dbReference type="GO" id="GO:0004523">
    <property type="term" value="F:RNA-DNA hybrid ribonuclease activity"/>
    <property type="evidence" value="ECO:0007669"/>
    <property type="project" value="InterPro"/>
</dbReference>
<protein>
    <submittedName>
        <fullName evidence="3">Uncharacterized protein</fullName>
    </submittedName>
</protein>
<dbReference type="PANTHER" id="PTHR36688">
    <property type="entry name" value="ENDO/EXONUCLEASE/PHOSPHATASE DOMAIN-CONTAINING PROTEIN"/>
    <property type="match status" value="1"/>
</dbReference>
<dbReference type="InterPro" id="IPR000477">
    <property type="entry name" value="RT_dom"/>
</dbReference>
<dbReference type="Pfam" id="PF00078">
    <property type="entry name" value="RVT_1"/>
    <property type="match status" value="1"/>
</dbReference>
<dbReference type="InterPro" id="IPR043502">
    <property type="entry name" value="DNA/RNA_pol_sf"/>
</dbReference>
<feature type="domain" description="RNase H type-1" evidence="2">
    <location>
        <begin position="974"/>
        <end position="1105"/>
    </location>
</feature>
<sequence length="1146" mass="132334">MMEGLRVLYKFIMVFHLLQWNARSLIANGQEFKKFVVESEVKFDIVCIQETWLRPHLDFILPGYESVRFDRDGNQGGGCATFVRDGIPFRRIETTTEIECVITEIYKTDGHLVVINLYNPCKSLSQETLEEIMRQGNGKEIWCGDFNAHNSLWGSKHTDRNGEAVEELMDVRQLVCLNNGNGTRIDIRTNTMSCIDLTLVSNNMANSCEWKVKESTSIGSDHFPILCSINIEIDLQERPNHKKWDFAKADWVKFKEICCTSAETISMQGDIEECASEVTHLILNAALKSIPYKVVGGKRKMVPWWNDTCTKAIKERNRAMRMLRNNLNQDNLINYQKKKAQARRIIKKSKQNAWRSYCSTIGREVKIGEVWSMLKKMSGKKVYAKIPVLEDDGILAITDKEKATMLGKKFASVHSGDHLDDIHRLHKEKVLKENRDVYIKKDNEESTMDAEMNMNELVIVLNGIRNTATGEDQLSYVMFQKLPEKVLQIILHLFNKIWEEGKIPKSWKSALILPFNKPGKNSNNAGNYRPIALTSHLCKWMEKILVRRLNYTLEHRGLFAPYQSGFRKGRSTMDAVVKVSNEIEKTFKMKEIMSIVFFDIEKAYDSMWREGLLIKMNKMGIRGKLYNWVLEFLSERRFRVKVGSDVSEEFEIVNGIPQGSVISPVLFNVMINDIFMNLDRRIGSALYADDGAIWVRGRDAIRVRSKIKEAIGKVEQWSYNWGFKLSTSKSCHMIFTRKKGIDKQKLQLYGHNMETVDHFKYLGIWLDQKGTWKIHIEKVESKCKKVINLMRAVVGKDWGANKQSLMYIYRALMRSTIDYGCYVYGATAKTHLLKLDRVSNKALRICAGVMRSTPIKAIQVELGEVPSDLRRDKLMLIYWSRLSGCGFENHAKSIIQECWEYSSFKGNGFGWVIKTKSEEYRVNNIWLNSPTPISNIPIWLFPRTEIDLNILELKNEWEESRKGHLASQYIRNKYYSYLDMYTDGSKDEEDKVGIGIYIPTMNISIGKRLPDQASVYTAEMMAIIVGLQWVEEVKPDRVVCCVDSVAALYSIQNMKSNREDLMLEIQQSLFRLQRLRIDVRFCWVPAHTGVQGNEGADNIAKKSTKMNNVINIPLGKGEAKAIIKKEMLKKWQDRWDVDKSGRKYYS</sequence>
<dbReference type="PROSITE" id="PS50879">
    <property type="entry name" value="RNASE_H_1"/>
    <property type="match status" value="1"/>
</dbReference>
<proteinExistence type="predicted"/>
<dbReference type="InterPro" id="IPR012337">
    <property type="entry name" value="RNaseH-like_sf"/>
</dbReference>
<dbReference type="InterPro" id="IPR036691">
    <property type="entry name" value="Endo/exonu/phosph_ase_sf"/>
</dbReference>
<dbReference type="GO" id="GO:0003676">
    <property type="term" value="F:nucleic acid binding"/>
    <property type="evidence" value="ECO:0007669"/>
    <property type="project" value="InterPro"/>
</dbReference>
<reference evidence="3" key="1">
    <citation type="submission" date="2025-08" db="UniProtKB">
        <authorList>
            <consortium name="Ensembl"/>
        </authorList>
    </citation>
    <scope>IDENTIFICATION</scope>
</reference>
<evidence type="ECO:0000313" key="4">
    <source>
        <dbReference type="Proteomes" id="UP000694700"/>
    </source>
</evidence>
<evidence type="ECO:0000313" key="3">
    <source>
        <dbReference type="Ensembl" id="ENSCCRP00015016480.1"/>
    </source>
</evidence>
<dbReference type="InterPro" id="IPR002156">
    <property type="entry name" value="RNaseH_domain"/>
</dbReference>
<dbReference type="Ensembl" id="ENSCCRT00015017063.1">
    <property type="protein sequence ID" value="ENSCCRP00015016480.1"/>
    <property type="gene ID" value="ENSCCRG00015007276.1"/>
</dbReference>
<dbReference type="InterPro" id="IPR036397">
    <property type="entry name" value="RNaseH_sf"/>
</dbReference>
<dbReference type="SUPFAM" id="SSF53098">
    <property type="entry name" value="Ribonuclease H-like"/>
    <property type="match status" value="1"/>
</dbReference>
<organism evidence="3 4">
    <name type="scientific">Cyprinus carpio</name>
    <name type="common">Common carp</name>
    <dbReference type="NCBI Taxonomy" id="7962"/>
    <lineage>
        <taxon>Eukaryota</taxon>
        <taxon>Metazoa</taxon>
        <taxon>Chordata</taxon>
        <taxon>Craniata</taxon>
        <taxon>Vertebrata</taxon>
        <taxon>Euteleostomi</taxon>
        <taxon>Actinopterygii</taxon>
        <taxon>Neopterygii</taxon>
        <taxon>Teleostei</taxon>
        <taxon>Ostariophysi</taxon>
        <taxon>Cypriniformes</taxon>
        <taxon>Cyprinidae</taxon>
        <taxon>Cyprininae</taxon>
        <taxon>Cyprinus</taxon>
    </lineage>
</organism>
<dbReference type="GO" id="GO:0006259">
    <property type="term" value="P:DNA metabolic process"/>
    <property type="evidence" value="ECO:0007669"/>
    <property type="project" value="UniProtKB-ARBA"/>
</dbReference>
<dbReference type="Pfam" id="PF14529">
    <property type="entry name" value="Exo_endo_phos_2"/>
    <property type="match status" value="1"/>
</dbReference>
<dbReference type="InterPro" id="IPR052560">
    <property type="entry name" value="RdDP_mobile_element"/>
</dbReference>
<dbReference type="PROSITE" id="PS50878">
    <property type="entry name" value="RT_POL"/>
    <property type="match status" value="1"/>
</dbReference>
<dbReference type="SUPFAM" id="SSF56672">
    <property type="entry name" value="DNA/RNA polymerases"/>
    <property type="match status" value="1"/>
</dbReference>
<dbReference type="Gene3D" id="3.60.10.10">
    <property type="entry name" value="Endonuclease/exonuclease/phosphatase"/>
    <property type="match status" value="1"/>
</dbReference>